<organism evidence="2 3">
    <name type="scientific">Polarella glacialis</name>
    <name type="common">Dinoflagellate</name>
    <dbReference type="NCBI Taxonomy" id="89957"/>
    <lineage>
        <taxon>Eukaryota</taxon>
        <taxon>Sar</taxon>
        <taxon>Alveolata</taxon>
        <taxon>Dinophyceae</taxon>
        <taxon>Suessiales</taxon>
        <taxon>Suessiaceae</taxon>
        <taxon>Polarella</taxon>
    </lineage>
</organism>
<proteinExistence type="predicted"/>
<gene>
    <name evidence="2" type="ORF">PGLA1383_LOCUS49929</name>
</gene>
<keyword evidence="3" id="KW-1185">Reference proteome</keyword>
<dbReference type="InterPro" id="IPR025325">
    <property type="entry name" value="DUF4231"/>
</dbReference>
<dbReference type="Proteomes" id="UP000654075">
    <property type="component" value="Unassembled WGS sequence"/>
</dbReference>
<name>A0A813H9D0_POLGL</name>
<dbReference type="Pfam" id="PF14015">
    <property type="entry name" value="DUF4231"/>
    <property type="match status" value="1"/>
</dbReference>
<accession>A0A813H9D0</accession>
<reference evidence="2" key="1">
    <citation type="submission" date="2021-02" db="EMBL/GenBank/DDBJ databases">
        <authorList>
            <person name="Dougan E. K."/>
            <person name="Rhodes N."/>
            <person name="Thang M."/>
            <person name="Chan C."/>
        </authorList>
    </citation>
    <scope>NUCLEOTIDE SEQUENCE</scope>
</reference>
<evidence type="ECO:0000256" key="1">
    <source>
        <dbReference type="SAM" id="MobiDB-lite"/>
    </source>
</evidence>
<sequence>MERTRLIEAWERILEFKSNADAQLRLSNTIHYTIMIASLLTSLLSVAYEQVTHCDEDGFCLPPRWLAVFKWSVSLLPLLSAFLLSCDSRFSPHTKWAELAIAASAVETEVYQYRTRVNEYAPQLKKHALLEEGPSGKQNGKSAGSKQETAKKRRGAGAEASVTRRGTFSKNLEEVHNRLMNGDMTGGSLTPLRPDAFWEFQRKLMNQPGQAHQEDSASEPLL</sequence>
<comment type="caution">
    <text evidence="2">The sequence shown here is derived from an EMBL/GenBank/DDBJ whole genome shotgun (WGS) entry which is preliminary data.</text>
</comment>
<dbReference type="EMBL" id="CAJNNV010030952">
    <property type="protein sequence ID" value="CAE8634278.1"/>
    <property type="molecule type" value="Genomic_DNA"/>
</dbReference>
<feature type="region of interest" description="Disordered" evidence="1">
    <location>
        <begin position="130"/>
        <end position="169"/>
    </location>
</feature>
<feature type="compositionally biased region" description="Polar residues" evidence="1">
    <location>
        <begin position="136"/>
        <end position="147"/>
    </location>
</feature>
<protein>
    <submittedName>
        <fullName evidence="2">Uncharacterized protein</fullName>
    </submittedName>
</protein>
<dbReference type="AlphaFoldDB" id="A0A813H9D0"/>
<evidence type="ECO:0000313" key="2">
    <source>
        <dbReference type="EMBL" id="CAE8634278.1"/>
    </source>
</evidence>
<feature type="region of interest" description="Disordered" evidence="1">
    <location>
        <begin position="200"/>
        <end position="222"/>
    </location>
</feature>
<evidence type="ECO:0000313" key="3">
    <source>
        <dbReference type="Proteomes" id="UP000654075"/>
    </source>
</evidence>